<feature type="region of interest" description="Disordered" evidence="1">
    <location>
        <begin position="1"/>
        <end position="41"/>
    </location>
</feature>
<evidence type="ECO:0000313" key="2">
    <source>
        <dbReference type="EMBL" id="KAK9974400.1"/>
    </source>
</evidence>
<comment type="caution">
    <text evidence="2">The sequence shown here is derived from an EMBL/GenBank/DDBJ whole genome shotgun (WGS) entry which is preliminary data.</text>
</comment>
<evidence type="ECO:0000256" key="1">
    <source>
        <dbReference type="SAM" id="MobiDB-lite"/>
    </source>
</evidence>
<gene>
    <name evidence="2" type="ORF">ABG768_022501</name>
</gene>
<keyword evidence="3" id="KW-1185">Reference proteome</keyword>
<evidence type="ECO:0000313" key="3">
    <source>
        <dbReference type="Proteomes" id="UP001479290"/>
    </source>
</evidence>
<reference evidence="2 3" key="1">
    <citation type="submission" date="2024-05" db="EMBL/GenBank/DDBJ databases">
        <title>A high-quality chromosomal-level genome assembly of Topmouth culter (Culter alburnus).</title>
        <authorList>
            <person name="Zhao H."/>
        </authorList>
    </citation>
    <scope>NUCLEOTIDE SEQUENCE [LARGE SCALE GENOMIC DNA]</scope>
    <source>
        <strain evidence="2">CATC2023</strain>
        <tissue evidence="2">Muscle</tissue>
    </source>
</reference>
<accession>A0AAW2AQ09</accession>
<dbReference type="Proteomes" id="UP001479290">
    <property type="component" value="Unassembled WGS sequence"/>
</dbReference>
<dbReference type="EMBL" id="JAWDJR010000005">
    <property type="protein sequence ID" value="KAK9974400.1"/>
    <property type="molecule type" value="Genomic_DNA"/>
</dbReference>
<feature type="compositionally biased region" description="Low complexity" evidence="1">
    <location>
        <begin position="28"/>
        <end position="39"/>
    </location>
</feature>
<name>A0AAW2AQ09_CULAL</name>
<dbReference type="AlphaFoldDB" id="A0AAW2AQ09"/>
<organism evidence="2 3">
    <name type="scientific">Culter alburnus</name>
    <name type="common">Topmouth culter</name>
    <dbReference type="NCBI Taxonomy" id="194366"/>
    <lineage>
        <taxon>Eukaryota</taxon>
        <taxon>Metazoa</taxon>
        <taxon>Chordata</taxon>
        <taxon>Craniata</taxon>
        <taxon>Vertebrata</taxon>
        <taxon>Euteleostomi</taxon>
        <taxon>Actinopterygii</taxon>
        <taxon>Neopterygii</taxon>
        <taxon>Teleostei</taxon>
        <taxon>Ostariophysi</taxon>
        <taxon>Cypriniformes</taxon>
        <taxon>Xenocyprididae</taxon>
        <taxon>Xenocypridinae</taxon>
        <taxon>Culter</taxon>
    </lineage>
</organism>
<protein>
    <submittedName>
        <fullName evidence="2">Uncharacterized protein</fullName>
    </submittedName>
</protein>
<sequence length="127" mass="13916">MSTPVLARRPHGPVGSGRAGQRSRSQNGPVSSLVPGSSGAERGGFVYFQYVFITESKGCSWATRLWRQRAIVARRPDHSEIAELTGTGAVARQTEQAKFTLATELTHLIMIDHCRQKTKQPTHGKCL</sequence>
<proteinExistence type="predicted"/>